<dbReference type="RefSeq" id="WP_197522309.1">
    <property type="nucleotide sequence ID" value="NZ_CACRYJ010000016.1"/>
</dbReference>
<dbReference type="GO" id="GO:0005507">
    <property type="term" value="F:copper ion binding"/>
    <property type="evidence" value="ECO:0007669"/>
    <property type="project" value="TreeGrafter"/>
</dbReference>
<dbReference type="SUPFAM" id="SSF110395">
    <property type="entry name" value="CutC-like"/>
    <property type="match status" value="1"/>
</dbReference>
<dbReference type="InterPro" id="IPR036822">
    <property type="entry name" value="CutC-like_dom_sf"/>
</dbReference>
<comment type="similarity">
    <text evidence="1 2">Belongs to the CutC family.</text>
</comment>
<keyword evidence="2" id="KW-0963">Cytoplasm</keyword>
<accession>A0A7M4DFP6</accession>
<comment type="caution">
    <text evidence="3">The sequence shown here is derived from an EMBL/GenBank/DDBJ whole genome shotgun (WGS) entry which is preliminary data.</text>
</comment>
<name>A0A7M4DFP6_9MICO</name>
<dbReference type="InterPro" id="IPR005627">
    <property type="entry name" value="CutC-like"/>
</dbReference>
<keyword evidence="4" id="KW-1185">Reference proteome</keyword>
<comment type="subcellular location">
    <subcellularLocation>
        <location evidence="2">Cytoplasm</location>
    </subcellularLocation>
</comment>
<evidence type="ECO:0000313" key="3">
    <source>
        <dbReference type="EMBL" id="VZO35739.1"/>
    </source>
</evidence>
<evidence type="ECO:0000313" key="4">
    <source>
        <dbReference type="Proteomes" id="UP000419743"/>
    </source>
</evidence>
<dbReference type="PANTHER" id="PTHR12598:SF0">
    <property type="entry name" value="COPPER HOMEOSTASIS PROTEIN CUTC HOMOLOG"/>
    <property type="match status" value="1"/>
</dbReference>
<proteinExistence type="inferred from homology"/>
<dbReference type="Proteomes" id="UP000419743">
    <property type="component" value="Unassembled WGS sequence"/>
</dbReference>
<dbReference type="HAMAP" id="MF_00795">
    <property type="entry name" value="CutC"/>
    <property type="match status" value="1"/>
</dbReference>
<evidence type="ECO:0000256" key="2">
    <source>
        <dbReference type="HAMAP-Rule" id="MF_00795"/>
    </source>
</evidence>
<dbReference type="AlphaFoldDB" id="A0A7M4DFP6"/>
<dbReference type="PANTHER" id="PTHR12598">
    <property type="entry name" value="COPPER HOMEOSTASIS PROTEIN CUTC"/>
    <property type="match status" value="1"/>
</dbReference>
<dbReference type="GO" id="GO:0005737">
    <property type="term" value="C:cytoplasm"/>
    <property type="evidence" value="ECO:0007669"/>
    <property type="project" value="UniProtKB-SubCell"/>
</dbReference>
<sequence>MATRVRAAALEIAITGVQGARAARDGGADRVELCSALELGGLTPSLGLVDAVAAAGIDLHVLVRPRPGGFVFTATEVEVMVRDLEHLVDAGVAGVVIGALTPDGGIDRHAVKSLVRAAEGREVTFHRALDVVADARRALAELADLGVRRVLTSGGATRAVDGLDVLAALTQTAAGRIEVMAGGSVDPEHIPLLLEAGVDAVHLSARVCRDDAGATGPGGGPAGYSIADPELIAHAAAALT</sequence>
<dbReference type="EMBL" id="CACRYJ010000016">
    <property type="protein sequence ID" value="VZO35739.1"/>
    <property type="molecule type" value="Genomic_DNA"/>
</dbReference>
<gene>
    <name evidence="2 3" type="primary">cutC</name>
    <name evidence="3" type="ORF">HALOF300_00937</name>
</gene>
<protein>
    <recommendedName>
        <fullName evidence="2">PF03932 family protein CutC</fullName>
    </recommendedName>
</protein>
<dbReference type="Pfam" id="PF03932">
    <property type="entry name" value="CutC"/>
    <property type="match status" value="1"/>
</dbReference>
<organism evidence="3 4">
    <name type="scientific">Occultella aeris</name>
    <dbReference type="NCBI Taxonomy" id="2761496"/>
    <lineage>
        <taxon>Bacteria</taxon>
        <taxon>Bacillati</taxon>
        <taxon>Actinomycetota</taxon>
        <taxon>Actinomycetes</taxon>
        <taxon>Micrococcales</taxon>
        <taxon>Ruaniaceae</taxon>
        <taxon>Occultella</taxon>
    </lineage>
</organism>
<dbReference type="Gene3D" id="3.20.20.380">
    <property type="entry name" value="Copper homeostasis (CutC) domain"/>
    <property type="match status" value="1"/>
</dbReference>
<reference evidence="3 4" key="1">
    <citation type="submission" date="2019-11" db="EMBL/GenBank/DDBJ databases">
        <authorList>
            <person name="Criscuolo A."/>
        </authorList>
    </citation>
    <scope>NUCLEOTIDE SEQUENCE [LARGE SCALE GENOMIC DNA]</scope>
    <source>
        <strain evidence="3">CIP111667</strain>
    </source>
</reference>
<evidence type="ECO:0000256" key="1">
    <source>
        <dbReference type="ARBA" id="ARBA00007768"/>
    </source>
</evidence>
<comment type="caution">
    <text evidence="2">Once thought to be involved in copper homeostasis, experiments in E.coli have shown this is not the case.</text>
</comment>